<dbReference type="EMBL" id="LGKN01000002">
    <property type="protein sequence ID" value="KPL90059.1"/>
    <property type="molecule type" value="Genomic_DNA"/>
</dbReference>
<dbReference type="GO" id="GO:0005829">
    <property type="term" value="C:cytosol"/>
    <property type="evidence" value="ECO:0007669"/>
    <property type="project" value="TreeGrafter"/>
</dbReference>
<feature type="compositionally biased region" description="Basic residues" evidence="3">
    <location>
        <begin position="1"/>
        <end position="11"/>
    </location>
</feature>
<gene>
    <name evidence="4" type="ORF">ARMA_0298</name>
    <name evidence="5" type="ORF">SE16_00290</name>
</gene>
<dbReference type="PANTHER" id="PTHR33449:SF1">
    <property type="entry name" value="NUCLEOID-ASSOCIATED PROTEIN YBAB"/>
    <property type="match status" value="1"/>
</dbReference>
<dbReference type="GO" id="GO:0003677">
    <property type="term" value="F:DNA binding"/>
    <property type="evidence" value="ECO:0007669"/>
    <property type="project" value="UniProtKB-UniRule"/>
</dbReference>
<comment type="subunit">
    <text evidence="2">Homodimer.</text>
</comment>
<sequence length="123" mass="12918">MAKKKIRKPGAKKGGGSMNPQDLLAQVQKLQAEMMAAQEALKEEIIEASAGGGVVKVRMTAAQELVGVEIAPEVVDPEDVEMLQDLLVAAFNEALNKARAVAEERMAPFASMLDMGGLGGLLG</sequence>
<feature type="region of interest" description="Disordered" evidence="3">
    <location>
        <begin position="1"/>
        <end position="20"/>
    </location>
</feature>
<dbReference type="FunCoup" id="A0A0M8K576">
    <property type="interactions" value="237"/>
</dbReference>
<dbReference type="RefSeq" id="WP_054491811.1">
    <property type="nucleotide sequence ID" value="NZ_BBZA01000017.1"/>
</dbReference>
<dbReference type="PATRIC" id="fig|872965.6.peg.995"/>
<dbReference type="EMBL" id="BBZA01000017">
    <property type="protein sequence ID" value="GAP61875.1"/>
    <property type="molecule type" value="Genomic_DNA"/>
</dbReference>
<dbReference type="AlphaFoldDB" id="A0A0M8K576"/>
<evidence type="ECO:0000313" key="5">
    <source>
        <dbReference type="EMBL" id="KPL90059.1"/>
    </source>
</evidence>
<reference evidence="6" key="3">
    <citation type="submission" date="2015-08" db="EMBL/GenBank/DDBJ databases">
        <title>Draft Genome Sequence of a Heterotrophic Facultative Anaerobic Bacterium Ardenticatena maritima Strain 110S.</title>
        <authorList>
            <person name="Kawaichi S."/>
            <person name="Yoshida T."/>
            <person name="Sako Y."/>
            <person name="Nakamura R."/>
        </authorList>
    </citation>
    <scope>NUCLEOTIDE SEQUENCE [LARGE SCALE GENOMIC DNA]</scope>
    <source>
        <strain evidence="6">110S</strain>
    </source>
</reference>
<dbReference type="Proteomes" id="UP000037784">
    <property type="component" value="Unassembled WGS sequence"/>
</dbReference>
<comment type="subcellular location">
    <subcellularLocation>
        <location evidence="2">Cytoplasm</location>
        <location evidence="2">Nucleoid</location>
    </subcellularLocation>
</comment>
<evidence type="ECO:0000256" key="2">
    <source>
        <dbReference type="HAMAP-Rule" id="MF_00274"/>
    </source>
</evidence>
<dbReference type="Proteomes" id="UP000050502">
    <property type="component" value="Unassembled WGS sequence"/>
</dbReference>
<dbReference type="PIRSF" id="PIRSF004555">
    <property type="entry name" value="UCP004555"/>
    <property type="match status" value="1"/>
</dbReference>
<keyword evidence="2" id="KW-0963">Cytoplasm</keyword>
<comment type="caution">
    <text evidence="4">The sequence shown here is derived from an EMBL/GenBank/DDBJ whole genome shotgun (WGS) entry which is preliminary data.</text>
</comment>
<evidence type="ECO:0000313" key="7">
    <source>
        <dbReference type="Proteomes" id="UP000050502"/>
    </source>
</evidence>
<comment type="function">
    <text evidence="2">Binds to DNA and alters its conformation. May be involved in regulation of gene expression, nucleoid organization and DNA protection.</text>
</comment>
<dbReference type="InParanoid" id="A0A0M8K576"/>
<dbReference type="STRING" id="872965.SE16_00290"/>
<organism evidence="4 6">
    <name type="scientific">Ardenticatena maritima</name>
    <dbReference type="NCBI Taxonomy" id="872965"/>
    <lineage>
        <taxon>Bacteria</taxon>
        <taxon>Bacillati</taxon>
        <taxon>Chloroflexota</taxon>
        <taxon>Ardenticatenia</taxon>
        <taxon>Ardenticatenales</taxon>
        <taxon>Ardenticatenaceae</taxon>
        <taxon>Ardenticatena</taxon>
    </lineage>
</organism>
<dbReference type="Pfam" id="PF02575">
    <property type="entry name" value="YbaB_DNA_bd"/>
    <property type="match status" value="1"/>
</dbReference>
<reference evidence="5 7" key="2">
    <citation type="submission" date="2015-07" db="EMBL/GenBank/DDBJ databases">
        <title>Whole genome sequence of Ardenticatena maritima DSM 23922.</title>
        <authorList>
            <person name="Hemp J."/>
            <person name="Ward L.M."/>
            <person name="Pace L.A."/>
            <person name="Fischer W.W."/>
        </authorList>
    </citation>
    <scope>NUCLEOTIDE SEQUENCE [LARGE SCALE GENOMIC DNA]</scope>
    <source>
        <strain evidence="5 7">110S</strain>
    </source>
</reference>
<keyword evidence="1 2" id="KW-0238">DNA-binding</keyword>
<dbReference type="GO" id="GO:0043590">
    <property type="term" value="C:bacterial nucleoid"/>
    <property type="evidence" value="ECO:0007669"/>
    <property type="project" value="UniProtKB-UniRule"/>
</dbReference>
<protein>
    <recommendedName>
        <fullName evidence="2">Nucleoid-associated protein ARMA_0298</fullName>
    </recommendedName>
</protein>
<proteinExistence type="inferred from homology"/>
<dbReference type="HAMAP" id="MF_00274">
    <property type="entry name" value="DNA_YbaB_EbfC"/>
    <property type="match status" value="1"/>
</dbReference>
<dbReference type="OrthoDB" id="9795263at2"/>
<evidence type="ECO:0000313" key="4">
    <source>
        <dbReference type="EMBL" id="GAP61875.1"/>
    </source>
</evidence>
<evidence type="ECO:0000313" key="6">
    <source>
        <dbReference type="Proteomes" id="UP000037784"/>
    </source>
</evidence>
<reference evidence="4 6" key="1">
    <citation type="journal article" date="2015" name="Genome Announc.">
        <title>Draft Genome Sequence of a Heterotrophic Facultative Anaerobic Thermophilic Bacterium, Ardenticatena maritima Strain 110ST.</title>
        <authorList>
            <person name="Kawaichi S."/>
            <person name="Yoshida T."/>
            <person name="Sako Y."/>
            <person name="Nakamura R."/>
        </authorList>
    </citation>
    <scope>NUCLEOTIDE SEQUENCE [LARGE SCALE GENOMIC DNA]</scope>
    <source>
        <strain evidence="4 6">110S</strain>
    </source>
</reference>
<dbReference type="SUPFAM" id="SSF82607">
    <property type="entry name" value="YbaB-like"/>
    <property type="match status" value="1"/>
</dbReference>
<comment type="similarity">
    <text evidence="2">Belongs to the YbaB/EbfC family.</text>
</comment>
<dbReference type="InterPro" id="IPR004401">
    <property type="entry name" value="YbaB/EbfC"/>
</dbReference>
<dbReference type="Gene3D" id="3.30.1310.10">
    <property type="entry name" value="Nucleoid-associated protein YbaB-like domain"/>
    <property type="match status" value="1"/>
</dbReference>
<accession>A0A0M8K576</accession>
<dbReference type="NCBIfam" id="TIGR00103">
    <property type="entry name" value="DNA_YbaB_EbfC"/>
    <property type="match status" value="1"/>
</dbReference>
<dbReference type="InterPro" id="IPR036894">
    <property type="entry name" value="YbaB-like_sf"/>
</dbReference>
<evidence type="ECO:0000256" key="1">
    <source>
        <dbReference type="ARBA" id="ARBA00023125"/>
    </source>
</evidence>
<name>A0A0M8K576_9CHLR</name>
<keyword evidence="6" id="KW-1185">Reference proteome</keyword>
<dbReference type="PANTHER" id="PTHR33449">
    <property type="entry name" value="NUCLEOID-ASSOCIATED PROTEIN YBAB"/>
    <property type="match status" value="1"/>
</dbReference>
<evidence type="ECO:0000256" key="3">
    <source>
        <dbReference type="SAM" id="MobiDB-lite"/>
    </source>
</evidence>